<protein>
    <submittedName>
        <fullName evidence="1">Uncharacterized protein</fullName>
    </submittedName>
</protein>
<accession>K2H0M8</accession>
<evidence type="ECO:0000313" key="1">
    <source>
        <dbReference type="EMBL" id="EKE29360.1"/>
    </source>
</evidence>
<proteinExistence type="predicted"/>
<dbReference type="EMBL" id="AMFJ01000185">
    <property type="protein sequence ID" value="EKE29360.1"/>
    <property type="molecule type" value="Genomic_DNA"/>
</dbReference>
<dbReference type="AlphaFoldDB" id="K2H0M8"/>
<reference evidence="1" key="1">
    <citation type="journal article" date="2012" name="Science">
        <title>Fermentation, hydrogen, and sulfur metabolism in multiple uncultivated bacterial phyla.</title>
        <authorList>
            <person name="Wrighton K.C."/>
            <person name="Thomas B.C."/>
            <person name="Sharon I."/>
            <person name="Miller C.S."/>
            <person name="Castelle C.J."/>
            <person name="VerBerkmoes N.C."/>
            <person name="Wilkins M.J."/>
            <person name="Hettich R.L."/>
            <person name="Lipton M.S."/>
            <person name="Williams K.H."/>
            <person name="Long P.E."/>
            <person name="Banfield J.F."/>
        </authorList>
    </citation>
    <scope>NUCLEOTIDE SEQUENCE [LARGE SCALE GENOMIC DNA]</scope>
</reference>
<name>K2H0M8_9BACT</name>
<organism evidence="1">
    <name type="scientific">uncultured bacterium</name>
    <name type="common">gcode 4</name>
    <dbReference type="NCBI Taxonomy" id="1234023"/>
    <lineage>
        <taxon>Bacteria</taxon>
        <taxon>environmental samples</taxon>
    </lineage>
</organism>
<sequence length="47" mass="5237">MRGLFYGNPPPLRALPLLKGGCWMIKVQSSALAGTSFVERRLFEVND</sequence>
<comment type="caution">
    <text evidence="1">The sequence shown here is derived from an EMBL/GenBank/DDBJ whole genome shotgun (WGS) entry which is preliminary data.</text>
</comment>
<gene>
    <name evidence="1" type="ORF">ACD_2C00185G0005</name>
</gene>